<evidence type="ECO:0008006" key="4">
    <source>
        <dbReference type="Google" id="ProtNLM"/>
    </source>
</evidence>
<proteinExistence type="predicted"/>
<feature type="region of interest" description="Disordered" evidence="1">
    <location>
        <begin position="225"/>
        <end position="297"/>
    </location>
</feature>
<name>A0AB33CWY8_ALCFA</name>
<dbReference type="KEGG" id="afq:AFA_17520"/>
<organism evidence="2 3">
    <name type="scientific">Alcaligenes faecalis</name>
    <dbReference type="NCBI Taxonomy" id="511"/>
    <lineage>
        <taxon>Bacteria</taxon>
        <taxon>Pseudomonadati</taxon>
        <taxon>Pseudomonadota</taxon>
        <taxon>Betaproteobacteria</taxon>
        <taxon>Burkholderiales</taxon>
        <taxon>Alcaligenaceae</taxon>
        <taxon>Alcaligenes</taxon>
    </lineage>
</organism>
<sequence length="297" mass="30568">MNPNPFGIPDFNALGSGNNPLLRSMDMMAQAWKNMASGGAGDVSSGMMPSLSPDDLDRRIRDLRAVESWLQLNLSMLSTTIQGLEIQRSTLAAIKTMAQQGTQAAGGKNPFEAFMAFNPMAAGAAAAESAAGVSSTQPGVSQPETAAQTAFQQASAQPQQASPQPDAAANQDSPKDKQPGAQQDAGAGSPAAQAWWNMLQQQFDAMATATAASMQQVENYRQQATKAKAAGSAKPPKPAAADAQTSAKTSAPATAKPVKTAAKAATKTAAKAATKTAAKKTATRSTKSSTKKTDRPT</sequence>
<feature type="compositionally biased region" description="Low complexity" evidence="1">
    <location>
        <begin position="142"/>
        <end position="171"/>
    </location>
</feature>
<feature type="region of interest" description="Disordered" evidence="1">
    <location>
        <begin position="134"/>
        <end position="191"/>
    </location>
</feature>
<feature type="compositionally biased region" description="Low complexity" evidence="1">
    <location>
        <begin position="225"/>
        <end position="276"/>
    </location>
</feature>
<evidence type="ECO:0000313" key="2">
    <source>
        <dbReference type="EMBL" id="ASR91103.1"/>
    </source>
</evidence>
<evidence type="ECO:0000256" key="1">
    <source>
        <dbReference type="SAM" id="MobiDB-lite"/>
    </source>
</evidence>
<dbReference type="RefSeq" id="WP_094198056.1">
    <property type="nucleotide sequence ID" value="NZ_CP021641.1"/>
</dbReference>
<accession>A0AB33CWY8</accession>
<dbReference type="NCBIfam" id="NF043076">
    <property type="entry name" value="PHA_gran_PhaM"/>
    <property type="match status" value="1"/>
</dbReference>
<gene>
    <name evidence="2" type="ORF">AFA_17520</name>
</gene>
<protein>
    <recommendedName>
        <fullName evidence="4">Transcriptional regulator</fullName>
    </recommendedName>
</protein>
<reference evidence="2 3" key="1">
    <citation type="submission" date="2017-05" db="EMBL/GenBank/DDBJ databases">
        <authorList>
            <person name="Qiu J.G."/>
            <person name="He J."/>
        </authorList>
    </citation>
    <scope>NUCLEOTIDE SEQUENCE [LARGE SCALE GENOMIC DNA]</scope>
    <source>
        <strain evidence="2 3">JQ135</strain>
    </source>
</reference>
<dbReference type="EMBL" id="CP021641">
    <property type="protein sequence ID" value="ASR91103.1"/>
    <property type="molecule type" value="Genomic_DNA"/>
</dbReference>
<dbReference type="Proteomes" id="UP000214561">
    <property type="component" value="Chromosome"/>
</dbReference>
<dbReference type="InterPro" id="IPR050026">
    <property type="entry name" value="PHA_gran_PhaM_N"/>
</dbReference>
<evidence type="ECO:0000313" key="3">
    <source>
        <dbReference type="Proteomes" id="UP000214561"/>
    </source>
</evidence>
<dbReference type="AlphaFoldDB" id="A0AB33CWY8"/>